<proteinExistence type="inferred from homology"/>
<dbReference type="InterPro" id="IPR020904">
    <property type="entry name" value="Sc_DH/Rdtase_CS"/>
</dbReference>
<dbReference type="InterPro" id="IPR057326">
    <property type="entry name" value="KR_dom"/>
</dbReference>
<dbReference type="OrthoDB" id="9803333at2"/>
<dbReference type="AlphaFoldDB" id="A0A0T6P354"/>
<comment type="pathway">
    <text evidence="3">Sphingolipid metabolism.</text>
</comment>
<dbReference type="PRINTS" id="PR00080">
    <property type="entry name" value="SDRFAMILY"/>
</dbReference>
<name>A0A0T6P354_AERVE</name>
<reference evidence="11 12" key="1">
    <citation type="journal article" date="2016" name="J. Clin. Microbiol.">
        <title>Detection and Whole-Genome Sequencing of Carbapenemase-Producing Aeromonas hydrophila Isolates from Routine Perirectal Surveillance Culture.</title>
        <authorList>
            <person name="Hughes H.Y."/>
            <person name="Conlan S.P."/>
            <person name="Lau A.F."/>
            <person name="Dekker J.P."/>
            <person name="Michelin A.V."/>
            <person name="Youn J.H."/>
            <person name="Henderson D.K."/>
            <person name="Frank K.M."/>
            <person name="Segre J.A."/>
            <person name="Palmore T.N."/>
        </authorList>
    </citation>
    <scope>NUCLEOTIDE SEQUENCE [LARGE SCALE GENOMIC DNA]</scope>
    <source>
        <strain evidence="11 12">AVNIH1</strain>
    </source>
</reference>
<evidence type="ECO:0000256" key="4">
    <source>
        <dbReference type="ARBA" id="ARBA00006484"/>
    </source>
</evidence>
<dbReference type="RefSeq" id="WP_042052437.1">
    <property type="nucleotide sequence ID" value="NZ_CAAKNM010000003.1"/>
</dbReference>
<evidence type="ECO:0000313" key="11">
    <source>
        <dbReference type="EMBL" id="ANB54037.1"/>
    </source>
</evidence>
<dbReference type="PROSITE" id="PS00061">
    <property type="entry name" value="ADH_SHORT"/>
    <property type="match status" value="1"/>
</dbReference>
<comment type="subcellular location">
    <subcellularLocation>
        <location evidence="1">Endoplasmic reticulum</location>
    </subcellularLocation>
</comment>
<dbReference type="Pfam" id="PF00106">
    <property type="entry name" value="adh_short"/>
    <property type="match status" value="1"/>
</dbReference>
<feature type="domain" description="Ketoreductase" evidence="10">
    <location>
        <begin position="2"/>
        <end position="182"/>
    </location>
</feature>
<dbReference type="GO" id="GO:0000166">
    <property type="term" value="F:nucleotide binding"/>
    <property type="evidence" value="ECO:0007669"/>
    <property type="project" value="UniProtKB-KW"/>
</dbReference>
<dbReference type="CDD" id="cd08939">
    <property type="entry name" value="KDSR-like_SDR_c"/>
    <property type="match status" value="1"/>
</dbReference>
<evidence type="ECO:0000256" key="8">
    <source>
        <dbReference type="ARBA" id="ARBA00026112"/>
    </source>
</evidence>
<dbReference type="EC" id="1.1.1.102" evidence="8"/>
<dbReference type="GO" id="GO:0047560">
    <property type="term" value="F:3-dehydrosphinganine reductase activity"/>
    <property type="evidence" value="ECO:0007669"/>
    <property type="project" value="UniProtKB-EC"/>
</dbReference>
<evidence type="ECO:0000256" key="7">
    <source>
        <dbReference type="ARBA" id="ARBA00023002"/>
    </source>
</evidence>
<dbReference type="GO" id="GO:0016020">
    <property type="term" value="C:membrane"/>
    <property type="evidence" value="ECO:0007669"/>
    <property type="project" value="TreeGrafter"/>
</dbReference>
<evidence type="ECO:0000256" key="2">
    <source>
        <dbReference type="ARBA" id="ARBA00004760"/>
    </source>
</evidence>
<protein>
    <recommendedName>
        <fullName evidence="8">3-dehydrosphinganine reductase</fullName>
        <ecNumber evidence="8">1.1.1.102</ecNumber>
    </recommendedName>
</protein>
<dbReference type="SMART" id="SM00822">
    <property type="entry name" value="PKS_KR"/>
    <property type="match status" value="1"/>
</dbReference>
<gene>
    <name evidence="11" type="ORF">WM43_15925</name>
</gene>
<keyword evidence="6" id="KW-0443">Lipid metabolism</keyword>
<dbReference type="InterPro" id="IPR002347">
    <property type="entry name" value="SDR_fam"/>
</dbReference>
<comment type="pathway">
    <text evidence="2">Lipid metabolism; sphingolipid metabolism.</text>
</comment>
<comment type="similarity">
    <text evidence="4 9">Belongs to the short-chain dehydrogenases/reductases (SDR) family.</text>
</comment>
<keyword evidence="7" id="KW-0560">Oxidoreductase</keyword>
<keyword evidence="5" id="KW-0547">Nucleotide-binding</keyword>
<evidence type="ECO:0000256" key="9">
    <source>
        <dbReference type="RuleBase" id="RU000363"/>
    </source>
</evidence>
<evidence type="ECO:0000256" key="6">
    <source>
        <dbReference type="ARBA" id="ARBA00022919"/>
    </source>
</evidence>
<evidence type="ECO:0000313" key="12">
    <source>
        <dbReference type="Proteomes" id="UP000076809"/>
    </source>
</evidence>
<dbReference type="PANTHER" id="PTHR44196">
    <property type="entry name" value="DEHYDROGENASE/REDUCTASE SDR FAMILY MEMBER 7B"/>
    <property type="match status" value="1"/>
</dbReference>
<evidence type="ECO:0000256" key="5">
    <source>
        <dbReference type="ARBA" id="ARBA00022741"/>
    </source>
</evidence>
<dbReference type="InterPro" id="IPR036291">
    <property type="entry name" value="NAD(P)-bd_dom_sf"/>
</dbReference>
<evidence type="ECO:0000256" key="3">
    <source>
        <dbReference type="ARBA" id="ARBA00004991"/>
    </source>
</evidence>
<evidence type="ECO:0000259" key="10">
    <source>
        <dbReference type="SMART" id="SM00822"/>
    </source>
</evidence>
<evidence type="ECO:0000256" key="1">
    <source>
        <dbReference type="ARBA" id="ARBA00004240"/>
    </source>
</evidence>
<organism evidence="11 12">
    <name type="scientific">Aeromonas veronii</name>
    <dbReference type="NCBI Taxonomy" id="654"/>
    <lineage>
        <taxon>Bacteria</taxon>
        <taxon>Pseudomonadati</taxon>
        <taxon>Pseudomonadota</taxon>
        <taxon>Gammaproteobacteria</taxon>
        <taxon>Aeromonadales</taxon>
        <taxon>Aeromonadaceae</taxon>
        <taxon>Aeromonas</taxon>
    </lineage>
</organism>
<dbReference type="InterPro" id="IPR045022">
    <property type="entry name" value="KDSR-like"/>
</dbReference>
<dbReference type="EMBL" id="CP014774">
    <property type="protein sequence ID" value="ANB54037.1"/>
    <property type="molecule type" value="Genomic_DNA"/>
</dbReference>
<dbReference type="GO" id="GO:0030148">
    <property type="term" value="P:sphingolipid biosynthetic process"/>
    <property type="evidence" value="ECO:0007669"/>
    <property type="project" value="InterPro"/>
</dbReference>
<accession>A0A0T6P354</accession>
<dbReference type="Proteomes" id="UP000076809">
    <property type="component" value="Chromosome"/>
</dbReference>
<keyword evidence="6" id="KW-0746">Sphingolipid metabolism</keyword>
<dbReference type="PANTHER" id="PTHR44196:SF1">
    <property type="entry name" value="DEHYDROGENASE_REDUCTASE SDR FAMILY MEMBER 7B"/>
    <property type="match status" value="1"/>
</dbReference>
<sequence length="226" mass="24217">MGHIIVTGAGSGLGRALTIGLVERGHQVSMMGRRYQRLQEQEQLLGSAVIGIAADLAHHEEVDVAFAAAVEWGGQPDMVIHCAGVGEFGPVGVYTAEQIRRVVESNLISTILVAQQTVRLIGEKGGVLANVLSSAAQVGKANESLYCASKWGMRGFLESLRAELKGSPLRLVNLYPSGIRSEFWDNSDHVDPSGFMTPEDAAAYMLDALEARSSCHVTDLFIGRNP</sequence>
<dbReference type="SUPFAM" id="SSF51735">
    <property type="entry name" value="NAD(P)-binding Rossmann-fold domains"/>
    <property type="match status" value="1"/>
</dbReference>
<dbReference type="GO" id="GO:0006666">
    <property type="term" value="P:3-keto-sphinganine metabolic process"/>
    <property type="evidence" value="ECO:0007669"/>
    <property type="project" value="InterPro"/>
</dbReference>
<dbReference type="PRINTS" id="PR00081">
    <property type="entry name" value="GDHRDH"/>
</dbReference>
<dbReference type="Gene3D" id="3.40.50.720">
    <property type="entry name" value="NAD(P)-binding Rossmann-like Domain"/>
    <property type="match status" value="1"/>
</dbReference>